<gene>
    <name evidence="1" type="ORF">Anapl_06207</name>
</gene>
<dbReference type="Proteomes" id="UP000296049">
    <property type="component" value="Unassembled WGS sequence"/>
</dbReference>
<name>R0JSD3_ANAPL</name>
<dbReference type="EMBL" id="KB743235">
    <property type="protein sequence ID" value="EOB00092.1"/>
    <property type="molecule type" value="Genomic_DNA"/>
</dbReference>
<reference evidence="2" key="1">
    <citation type="journal article" date="2013" name="Nat. Genet.">
        <title>The duck genome and transcriptome provide insight into an avian influenza virus reservoir species.</title>
        <authorList>
            <person name="Huang Y."/>
            <person name="Li Y."/>
            <person name="Burt D.W."/>
            <person name="Chen H."/>
            <person name="Zhang Y."/>
            <person name="Qian W."/>
            <person name="Kim H."/>
            <person name="Gan S."/>
            <person name="Zhao Y."/>
            <person name="Li J."/>
            <person name="Yi K."/>
            <person name="Feng H."/>
            <person name="Zhu P."/>
            <person name="Li B."/>
            <person name="Liu Q."/>
            <person name="Fairley S."/>
            <person name="Magor K.E."/>
            <person name="Du Z."/>
            <person name="Hu X."/>
            <person name="Goodman L."/>
            <person name="Tafer H."/>
            <person name="Vignal A."/>
            <person name="Lee T."/>
            <person name="Kim K.W."/>
            <person name="Sheng Z."/>
            <person name="An Y."/>
            <person name="Searle S."/>
            <person name="Herrero J."/>
            <person name="Groenen M.A."/>
            <person name="Crooijmans R.P."/>
            <person name="Faraut T."/>
            <person name="Cai Q."/>
            <person name="Webster R.G."/>
            <person name="Aldridge J.R."/>
            <person name="Warren W.C."/>
            <person name="Bartschat S."/>
            <person name="Kehr S."/>
            <person name="Marz M."/>
            <person name="Stadler P.F."/>
            <person name="Smith J."/>
            <person name="Kraus R.H."/>
            <person name="Zhao Y."/>
            <person name="Ren L."/>
            <person name="Fei J."/>
            <person name="Morisson M."/>
            <person name="Kaiser P."/>
            <person name="Griffin D.K."/>
            <person name="Rao M."/>
            <person name="Pitel F."/>
            <person name="Wang J."/>
            <person name="Li N."/>
        </authorList>
    </citation>
    <scope>NUCLEOTIDE SEQUENCE [LARGE SCALE GENOMIC DNA]</scope>
</reference>
<organism evidence="1 2">
    <name type="scientific">Anas platyrhynchos</name>
    <name type="common">Mallard</name>
    <name type="synonym">Anas boschas</name>
    <dbReference type="NCBI Taxonomy" id="8839"/>
    <lineage>
        <taxon>Eukaryota</taxon>
        <taxon>Metazoa</taxon>
        <taxon>Chordata</taxon>
        <taxon>Craniata</taxon>
        <taxon>Vertebrata</taxon>
        <taxon>Euteleostomi</taxon>
        <taxon>Archelosauria</taxon>
        <taxon>Archosauria</taxon>
        <taxon>Dinosauria</taxon>
        <taxon>Saurischia</taxon>
        <taxon>Theropoda</taxon>
        <taxon>Coelurosauria</taxon>
        <taxon>Aves</taxon>
        <taxon>Neognathae</taxon>
        <taxon>Galloanserae</taxon>
        <taxon>Anseriformes</taxon>
        <taxon>Anatidae</taxon>
        <taxon>Anatinae</taxon>
        <taxon>Anas</taxon>
    </lineage>
</organism>
<proteinExistence type="predicted"/>
<sequence>MPKKLSLCKEDTFREDLHAVSATVRNAKKKMANALPYVKDIVYPNKNRLLLLQLQYAVPKEAEQEWSQVLKATLQQLLSHCCCCQRCSGKHLEVSLRLSKISLEDYLLHIPRDELRHRGKGKRMLSRAAGWEMQDPGGGELLLQPEHRSQLSSWWPVPAVGLQPGVHKDPVKPLLFFCSWSPSASDSTRVPSQLSGTYGTVSRTANKSQASTSDLSQYRMAHLENTHYKMSIKKEEPVSSWMDVSFPESTPIWGSMFSNPSSSDLFPPKNGVTASATNAWVSPPHVLCVSSSLTSSKGTHAGLPPSDMYLKTHAEYPASLKYSFHYFHFLHIWILPTDKARFSEENPLTERQISVIEHASLNQDVRNQDGALLGYIPENLFSLMIVNVICETAPACDALADAGTHLLGKVATGSCLTARKKPTCILIQSDVQQLISSTECKNERRYNINYNTMNCFYLSFQTNNVLTPAGYDGVSRHLEPDLIVDVLFYSACGCKMPLSKQGPLQRQLLPL</sequence>
<evidence type="ECO:0000313" key="2">
    <source>
        <dbReference type="Proteomes" id="UP000296049"/>
    </source>
</evidence>
<evidence type="ECO:0000313" key="1">
    <source>
        <dbReference type="EMBL" id="EOB00092.1"/>
    </source>
</evidence>
<accession>R0JSD3</accession>
<keyword evidence="2" id="KW-1185">Reference proteome</keyword>
<dbReference type="AlphaFoldDB" id="R0JSD3"/>
<protein>
    <submittedName>
        <fullName evidence="1">Uncharacterized protein</fullName>
    </submittedName>
</protein>